<reference evidence="1" key="1">
    <citation type="submission" date="2019-06" db="EMBL/GenBank/DDBJ databases">
        <authorList>
            <person name="Zheng W."/>
        </authorList>
    </citation>
    <scope>NUCLEOTIDE SEQUENCE</scope>
    <source>
        <strain evidence="1">QDHG01</strain>
    </source>
</reference>
<sequence length="108" mass="12023">MINLKADLNYNSIQNLFRACLTNSITLAALLETALHIRALYHIQKAQLEQDFLSSIIVAAFNCNYSTNDLLSSAIQFEVKIKLSVNGKFTNSHSARHHAGSMNMLALK</sequence>
<dbReference type="Proteomes" id="UP000785679">
    <property type="component" value="Unassembled WGS sequence"/>
</dbReference>
<evidence type="ECO:0000313" key="2">
    <source>
        <dbReference type="Proteomes" id="UP000785679"/>
    </source>
</evidence>
<dbReference type="AlphaFoldDB" id="A0A8J8NJ16"/>
<accession>A0A8J8NJ16</accession>
<gene>
    <name evidence="1" type="ORF">FGO68_gene3875</name>
</gene>
<organism evidence="1 2">
    <name type="scientific">Halteria grandinella</name>
    <dbReference type="NCBI Taxonomy" id="5974"/>
    <lineage>
        <taxon>Eukaryota</taxon>
        <taxon>Sar</taxon>
        <taxon>Alveolata</taxon>
        <taxon>Ciliophora</taxon>
        <taxon>Intramacronucleata</taxon>
        <taxon>Spirotrichea</taxon>
        <taxon>Stichotrichia</taxon>
        <taxon>Sporadotrichida</taxon>
        <taxon>Halteriidae</taxon>
        <taxon>Halteria</taxon>
    </lineage>
</organism>
<name>A0A8J8NJ16_HALGN</name>
<protein>
    <submittedName>
        <fullName evidence="1">Uncharacterized protein</fullName>
    </submittedName>
</protein>
<keyword evidence="2" id="KW-1185">Reference proteome</keyword>
<evidence type="ECO:0000313" key="1">
    <source>
        <dbReference type="EMBL" id="TNV75628.1"/>
    </source>
</evidence>
<comment type="caution">
    <text evidence="1">The sequence shown here is derived from an EMBL/GenBank/DDBJ whole genome shotgun (WGS) entry which is preliminary data.</text>
</comment>
<dbReference type="EMBL" id="RRYP01015168">
    <property type="protein sequence ID" value="TNV75628.1"/>
    <property type="molecule type" value="Genomic_DNA"/>
</dbReference>
<proteinExistence type="predicted"/>